<reference evidence="3 4" key="1">
    <citation type="submission" date="2024-01" db="EMBL/GenBank/DDBJ databases">
        <title>A telomere-to-telomere, gap-free genome of sweet tea (Lithocarpus litseifolius).</title>
        <authorList>
            <person name="Zhou J."/>
        </authorList>
    </citation>
    <scope>NUCLEOTIDE SEQUENCE [LARGE SCALE GENOMIC DNA]</scope>
    <source>
        <strain evidence="3">Zhou-2022a</strain>
        <tissue evidence="3">Leaf</tissue>
    </source>
</reference>
<organism evidence="3 4">
    <name type="scientific">Lithocarpus litseifolius</name>
    <dbReference type="NCBI Taxonomy" id="425828"/>
    <lineage>
        <taxon>Eukaryota</taxon>
        <taxon>Viridiplantae</taxon>
        <taxon>Streptophyta</taxon>
        <taxon>Embryophyta</taxon>
        <taxon>Tracheophyta</taxon>
        <taxon>Spermatophyta</taxon>
        <taxon>Magnoliopsida</taxon>
        <taxon>eudicotyledons</taxon>
        <taxon>Gunneridae</taxon>
        <taxon>Pentapetalae</taxon>
        <taxon>rosids</taxon>
        <taxon>fabids</taxon>
        <taxon>Fagales</taxon>
        <taxon>Fagaceae</taxon>
        <taxon>Lithocarpus</taxon>
    </lineage>
</organism>
<gene>
    <name evidence="3" type="ORF">SO802_016890</name>
</gene>
<sequence length="269" mass="29598">MLVVTTAMQAQAKSTSGALQLSHVPFEQSEACLKESSTSSKPLPSLTGSLSLSLSNSNDKPSLSLSPPPRHRRLLSTPALPPPVMLPGLVFSSFKAKAKGSAVERAEVYQRVYHTKNGVPISTHAEENMNRMTELLNDLSIRLQGEIGKGILWSNDDAYARVMSRPERPGRVRWVGFGITPSRRNATNLLQFALTPLSSRTTLRISELETSYEQLREQVAQFEARHREELAQSEARHQQQMADVMTSVRDMISQISQGARDVSTQGGSA</sequence>
<dbReference type="AlphaFoldDB" id="A0AAW2CZ70"/>
<dbReference type="EMBL" id="JAZDWU010000005">
    <property type="protein sequence ID" value="KAL0003109.1"/>
    <property type="molecule type" value="Genomic_DNA"/>
</dbReference>
<evidence type="ECO:0000313" key="3">
    <source>
        <dbReference type="EMBL" id="KAL0003109.1"/>
    </source>
</evidence>
<feature type="coiled-coil region" evidence="1">
    <location>
        <begin position="198"/>
        <end position="232"/>
    </location>
</feature>
<evidence type="ECO:0000313" key="4">
    <source>
        <dbReference type="Proteomes" id="UP001459277"/>
    </source>
</evidence>
<comment type="caution">
    <text evidence="3">The sequence shown here is derived from an EMBL/GenBank/DDBJ whole genome shotgun (WGS) entry which is preliminary data.</text>
</comment>
<evidence type="ECO:0000256" key="1">
    <source>
        <dbReference type="SAM" id="Coils"/>
    </source>
</evidence>
<accession>A0AAW2CZ70</accession>
<evidence type="ECO:0000256" key="2">
    <source>
        <dbReference type="SAM" id="MobiDB-lite"/>
    </source>
</evidence>
<proteinExistence type="predicted"/>
<protein>
    <submittedName>
        <fullName evidence="3">Uncharacterized protein</fullName>
    </submittedName>
</protein>
<feature type="compositionally biased region" description="Low complexity" evidence="2">
    <location>
        <begin position="34"/>
        <end position="65"/>
    </location>
</feature>
<feature type="region of interest" description="Disordered" evidence="2">
    <location>
        <begin position="33"/>
        <end position="79"/>
    </location>
</feature>
<keyword evidence="4" id="KW-1185">Reference proteome</keyword>
<dbReference type="Proteomes" id="UP001459277">
    <property type="component" value="Unassembled WGS sequence"/>
</dbReference>
<name>A0AAW2CZ70_9ROSI</name>
<keyword evidence="1" id="KW-0175">Coiled coil</keyword>